<keyword evidence="2" id="KW-0472">Membrane</keyword>
<keyword evidence="4" id="KW-1185">Reference proteome</keyword>
<evidence type="ECO:0000313" key="3">
    <source>
        <dbReference type="EMBL" id="MFC5137409.1"/>
    </source>
</evidence>
<keyword evidence="1" id="KW-0378">Hydrolase</keyword>
<dbReference type="CDD" id="cd05829">
    <property type="entry name" value="Sortase_F"/>
    <property type="match status" value="1"/>
</dbReference>
<dbReference type="SUPFAM" id="SSF63817">
    <property type="entry name" value="Sortase"/>
    <property type="match status" value="1"/>
</dbReference>
<organism evidence="3 4">
    <name type="scientific">Actinomycetospora rhizophila</name>
    <dbReference type="NCBI Taxonomy" id="1416876"/>
    <lineage>
        <taxon>Bacteria</taxon>
        <taxon>Bacillati</taxon>
        <taxon>Actinomycetota</taxon>
        <taxon>Actinomycetes</taxon>
        <taxon>Pseudonocardiales</taxon>
        <taxon>Pseudonocardiaceae</taxon>
        <taxon>Actinomycetospora</taxon>
    </lineage>
</organism>
<dbReference type="RefSeq" id="WP_378019640.1">
    <property type="nucleotide sequence ID" value="NZ_JBHSKG010000002.1"/>
</dbReference>
<evidence type="ECO:0000256" key="2">
    <source>
        <dbReference type="SAM" id="Phobius"/>
    </source>
</evidence>
<keyword evidence="2" id="KW-0812">Transmembrane</keyword>
<evidence type="ECO:0000256" key="1">
    <source>
        <dbReference type="ARBA" id="ARBA00022801"/>
    </source>
</evidence>
<dbReference type="InterPro" id="IPR005754">
    <property type="entry name" value="Sortase"/>
</dbReference>
<dbReference type="Pfam" id="PF04203">
    <property type="entry name" value="Sortase"/>
    <property type="match status" value="1"/>
</dbReference>
<keyword evidence="2" id="KW-1133">Transmembrane helix</keyword>
<comment type="caution">
    <text evidence="3">The sequence shown here is derived from an EMBL/GenBank/DDBJ whole genome shotgun (WGS) entry which is preliminary data.</text>
</comment>
<protein>
    <submittedName>
        <fullName evidence="3">Sortase domain-bontaining protein</fullName>
    </submittedName>
</protein>
<dbReference type="EMBL" id="JBHSKG010000002">
    <property type="protein sequence ID" value="MFC5137409.1"/>
    <property type="molecule type" value="Genomic_DNA"/>
</dbReference>
<feature type="transmembrane region" description="Helical" evidence="2">
    <location>
        <begin position="25"/>
        <end position="42"/>
    </location>
</feature>
<dbReference type="InterPro" id="IPR042001">
    <property type="entry name" value="Sortase_F"/>
</dbReference>
<proteinExistence type="predicted"/>
<dbReference type="Gene3D" id="2.40.260.10">
    <property type="entry name" value="Sortase"/>
    <property type="match status" value="1"/>
</dbReference>
<reference evidence="4" key="1">
    <citation type="journal article" date="2019" name="Int. J. Syst. Evol. Microbiol.">
        <title>The Global Catalogue of Microorganisms (GCM) 10K type strain sequencing project: providing services to taxonomists for standard genome sequencing and annotation.</title>
        <authorList>
            <consortium name="The Broad Institute Genomics Platform"/>
            <consortium name="The Broad Institute Genome Sequencing Center for Infectious Disease"/>
            <person name="Wu L."/>
            <person name="Ma J."/>
        </authorList>
    </citation>
    <scope>NUCLEOTIDE SEQUENCE [LARGE SCALE GENOMIC DNA]</scope>
    <source>
        <strain evidence="4">XZYJ18</strain>
    </source>
</reference>
<dbReference type="InterPro" id="IPR023365">
    <property type="entry name" value="Sortase_dom-sf"/>
</dbReference>
<name>A0ABV9ZAN8_9PSEU</name>
<sequence length="222" mass="23065">MAAPEAPPAEPSEKGSVLERMTGRLTALVLAVLVIGVLVAVMNGDSEEEGPRAVSLPPAERAAVAVPLPAAQITGVDAPSIGLASGDTTSLGLRDDDSLDVPRSASTVGWYANSASPGTVGPTVLAAHVNFRGEEGAFARLGQLAPGATVEVHRDDDTTAVFVVDRVEQVAKDAFPTEAVYAPTSDSEIRLITCGGVFNEQTRSYEDNVVVFGHLTEAYRPL</sequence>
<evidence type="ECO:0000313" key="4">
    <source>
        <dbReference type="Proteomes" id="UP001596175"/>
    </source>
</evidence>
<gene>
    <name evidence="3" type="ORF">ACFPK1_04145</name>
</gene>
<dbReference type="Proteomes" id="UP001596175">
    <property type="component" value="Unassembled WGS sequence"/>
</dbReference>
<accession>A0ABV9ZAN8</accession>